<feature type="signal peptide" evidence="5">
    <location>
        <begin position="1"/>
        <end position="18"/>
    </location>
</feature>
<evidence type="ECO:0000256" key="1">
    <source>
        <dbReference type="ARBA" id="ARBA00004196"/>
    </source>
</evidence>
<protein>
    <submittedName>
        <fullName evidence="7">TlpA disulfide reductase family protein</fullName>
    </submittedName>
</protein>
<keyword evidence="3" id="KW-1015">Disulfide bond</keyword>
<gene>
    <name evidence="7" type="ORF">U0035_21000</name>
</gene>
<keyword evidence="2" id="KW-0201">Cytochrome c-type biogenesis</keyword>
<keyword evidence="5" id="KW-0732">Signal</keyword>
<evidence type="ECO:0000256" key="4">
    <source>
        <dbReference type="ARBA" id="ARBA00023284"/>
    </source>
</evidence>
<dbReference type="EMBL" id="CP139960">
    <property type="protein sequence ID" value="WQD38150.1"/>
    <property type="molecule type" value="Genomic_DNA"/>
</dbReference>
<evidence type="ECO:0000313" key="7">
    <source>
        <dbReference type="EMBL" id="WQD38150.1"/>
    </source>
</evidence>
<accession>A0ABZ0W4H4</accession>
<dbReference type="Gene3D" id="3.40.30.10">
    <property type="entry name" value="Glutaredoxin"/>
    <property type="match status" value="1"/>
</dbReference>
<organism evidence="7 8">
    <name type="scientific">Niabella yanshanensis</name>
    <dbReference type="NCBI Taxonomy" id="577386"/>
    <lineage>
        <taxon>Bacteria</taxon>
        <taxon>Pseudomonadati</taxon>
        <taxon>Bacteroidota</taxon>
        <taxon>Chitinophagia</taxon>
        <taxon>Chitinophagales</taxon>
        <taxon>Chitinophagaceae</taxon>
        <taxon>Niabella</taxon>
    </lineage>
</organism>
<name>A0ABZ0W4H4_9BACT</name>
<evidence type="ECO:0000256" key="3">
    <source>
        <dbReference type="ARBA" id="ARBA00023157"/>
    </source>
</evidence>
<dbReference type="RefSeq" id="WP_114790892.1">
    <property type="nucleotide sequence ID" value="NZ_CP139960.1"/>
</dbReference>
<dbReference type="InterPro" id="IPR012336">
    <property type="entry name" value="Thioredoxin-like_fold"/>
</dbReference>
<sequence length="839" mass="96531">MRLITPLLSLLYSFSAQSQTVVHQPDYETSSAPYVQVAKVELHSNVTRLFFTVNYDGDWIKIPSTTYIQAGNDTTRLYIKSGDGIEIDKQHKMGDKNRVTYTLDFPAINAATSTINYGEDGGSWFIEKLELSNKTAPDVMPKNLRGGWYNSKTGLAEIAFYKNTAVFDNKIWRYKLIDLPSKTILLTDNKTVKRLYFNQSPDKIQIGTSSQNAIFYVKNILAANINNIAAYRPDNVLKIDTAIYEGYIANYNSTEKLKTGKVAVNNVFTDNQDSYVIQINEQGYFKVRIPLFYPEDIFVNLGNHFTVFVEPGKTLFHIIDAQYGDVFMGTSGQINRELKFLSAIKFPGYEELTRKIGSVSSTQYKDFLLSNKNKLLDSLNTINKEFTISERAVQLKTVAIENNCTQTLLSYNMDFENHVRDKYNLMSYKDSLPEKAEKPEDYYDFLSNTIIGNPVYLMSASSFFLFNRLFFLKEARSANLSYSLTSTVFIDSLIRQNIASKKVAELKEIQKQKNSILVPYKATIAPFELQLSNLIKENMDLWRKYYKKFPIENGYSTSRLLLFLKDSNVAVSDTMIAAYQKYESTAAYQKFQELTSRESKLSRNLTEQYGGLHSFWIEQGWRNARNYFFEHKLQLKNPLLHDIIISQASLKKLISQTSPLRIEELDYLKKQLQLPIVASYWQYCNNAVNNTIAKQRNNTESKINELGNVEVRKVLSSITDKFKGKVIYIDFWATWCSPCIAGIREIAPLKEEMKEKNTVFLYITDASSPEKTWKNMIAGINGEHFRLTENEWNYLAGFFNISGIPHYALVNKKGEIVTRDLEHKSNEELKKIFEKMMAE</sequence>
<evidence type="ECO:0000256" key="5">
    <source>
        <dbReference type="SAM" id="SignalP"/>
    </source>
</evidence>
<keyword evidence="8" id="KW-1185">Reference proteome</keyword>
<evidence type="ECO:0000259" key="6">
    <source>
        <dbReference type="PROSITE" id="PS51352"/>
    </source>
</evidence>
<dbReference type="CDD" id="cd02966">
    <property type="entry name" value="TlpA_like_family"/>
    <property type="match status" value="1"/>
</dbReference>
<dbReference type="Proteomes" id="UP001325680">
    <property type="component" value="Chromosome"/>
</dbReference>
<reference evidence="7 8" key="1">
    <citation type="submission" date="2023-12" db="EMBL/GenBank/DDBJ databases">
        <title>Genome sequencing and assembly of bacterial species from a model synthetic community.</title>
        <authorList>
            <person name="Hogle S.L."/>
        </authorList>
    </citation>
    <scope>NUCLEOTIDE SEQUENCE [LARGE SCALE GENOMIC DNA]</scope>
    <source>
        <strain evidence="7 8">HAMBI_3031</strain>
    </source>
</reference>
<dbReference type="InterPro" id="IPR036249">
    <property type="entry name" value="Thioredoxin-like_sf"/>
</dbReference>
<evidence type="ECO:0000256" key="2">
    <source>
        <dbReference type="ARBA" id="ARBA00022748"/>
    </source>
</evidence>
<proteinExistence type="predicted"/>
<dbReference type="InterPro" id="IPR013766">
    <property type="entry name" value="Thioredoxin_domain"/>
</dbReference>
<keyword evidence="4" id="KW-0676">Redox-active center</keyword>
<feature type="chain" id="PRO_5045348529" evidence="5">
    <location>
        <begin position="19"/>
        <end position="839"/>
    </location>
</feature>
<dbReference type="Pfam" id="PF13905">
    <property type="entry name" value="Thioredoxin_8"/>
    <property type="match status" value="1"/>
</dbReference>
<dbReference type="InterPro" id="IPR050553">
    <property type="entry name" value="Thioredoxin_ResA/DsbE_sf"/>
</dbReference>
<dbReference type="PROSITE" id="PS51352">
    <property type="entry name" value="THIOREDOXIN_2"/>
    <property type="match status" value="1"/>
</dbReference>
<comment type="subcellular location">
    <subcellularLocation>
        <location evidence="1">Cell envelope</location>
    </subcellularLocation>
</comment>
<feature type="domain" description="Thioredoxin" evidence="6">
    <location>
        <begin position="690"/>
        <end position="838"/>
    </location>
</feature>
<evidence type="ECO:0000313" key="8">
    <source>
        <dbReference type="Proteomes" id="UP001325680"/>
    </source>
</evidence>
<dbReference type="PANTHER" id="PTHR42852:SF6">
    <property type="entry name" value="THIOL:DISULFIDE INTERCHANGE PROTEIN DSBE"/>
    <property type="match status" value="1"/>
</dbReference>
<dbReference type="PANTHER" id="PTHR42852">
    <property type="entry name" value="THIOL:DISULFIDE INTERCHANGE PROTEIN DSBE"/>
    <property type="match status" value="1"/>
</dbReference>
<dbReference type="SUPFAM" id="SSF52833">
    <property type="entry name" value="Thioredoxin-like"/>
    <property type="match status" value="1"/>
</dbReference>